<feature type="compositionally biased region" description="Low complexity" evidence="2">
    <location>
        <begin position="353"/>
        <end position="362"/>
    </location>
</feature>
<feature type="compositionally biased region" description="Acidic residues" evidence="2">
    <location>
        <begin position="334"/>
        <end position="349"/>
    </location>
</feature>
<feature type="region of interest" description="Disordered" evidence="2">
    <location>
        <begin position="1"/>
        <end position="36"/>
    </location>
</feature>
<proteinExistence type="predicted"/>
<feature type="region of interest" description="Disordered" evidence="2">
    <location>
        <begin position="191"/>
        <end position="219"/>
    </location>
</feature>
<organism evidence="3">
    <name type="scientific">Fagus sylvatica</name>
    <name type="common">Beechnut</name>
    <dbReference type="NCBI Taxonomy" id="28930"/>
    <lineage>
        <taxon>Eukaryota</taxon>
        <taxon>Viridiplantae</taxon>
        <taxon>Streptophyta</taxon>
        <taxon>Embryophyta</taxon>
        <taxon>Tracheophyta</taxon>
        <taxon>Spermatophyta</taxon>
        <taxon>Magnoliopsida</taxon>
        <taxon>eudicotyledons</taxon>
        <taxon>Gunneridae</taxon>
        <taxon>Pentapetalae</taxon>
        <taxon>rosids</taxon>
        <taxon>fabids</taxon>
        <taxon>Fagales</taxon>
        <taxon>Fagaceae</taxon>
        <taxon>Fagus</taxon>
    </lineage>
</organism>
<evidence type="ECO:0008006" key="4">
    <source>
        <dbReference type="Google" id="ProtNLM"/>
    </source>
</evidence>
<protein>
    <recommendedName>
        <fullName evidence="4">DUF1985 domain-containing protein</fullName>
    </recommendedName>
</protein>
<accession>A0A2N9J4X9</accession>
<feature type="coiled-coil region" evidence="1">
    <location>
        <begin position="261"/>
        <end position="295"/>
    </location>
</feature>
<gene>
    <name evidence="3" type="ORF">FSB_LOCUS60409</name>
</gene>
<evidence type="ECO:0000256" key="1">
    <source>
        <dbReference type="SAM" id="Coils"/>
    </source>
</evidence>
<evidence type="ECO:0000256" key="2">
    <source>
        <dbReference type="SAM" id="MobiDB-lite"/>
    </source>
</evidence>
<feature type="region of interest" description="Disordered" evidence="2">
    <location>
        <begin position="154"/>
        <end position="179"/>
    </location>
</feature>
<sequence>MEPIEDISSGASSSFEERPVASDENGSYEATELFSSESSREWEEIDALLESSNLPGLRQVPLVAKGIARVLVHRDMERLRKSQLNPNAWRVIMGLQFLWKIVHGEDGDLTVDELLYCYKLSKITTSHGVWGFTYKIEVIEVLMDLDNLPMMGKQDAKSSKKAKTTKLVKKEKGSKAPVSSDEIKIMPPLTANAAKAPESSRAPSGRRVPVSSMTSEEERASPPIHVFQVVGQVLIVGSRLPSMETDFEKAKIELIDALAKNVAHEKTIVNLRAERDNLKNQVKKLRAEVSLDEFQDVTHRYYVGSFKHFRKRVSLAFRNVQDWSLVKMFDDDDETTMAEGEEDDKEEEDISSKETTSIPKDV</sequence>
<feature type="region of interest" description="Disordered" evidence="2">
    <location>
        <begin position="334"/>
        <end position="362"/>
    </location>
</feature>
<keyword evidence="1" id="KW-0175">Coiled coil</keyword>
<reference evidence="3" key="1">
    <citation type="submission" date="2018-02" db="EMBL/GenBank/DDBJ databases">
        <authorList>
            <person name="Cohen D.B."/>
            <person name="Kent A.D."/>
        </authorList>
    </citation>
    <scope>NUCLEOTIDE SEQUENCE</scope>
</reference>
<dbReference type="AlphaFoldDB" id="A0A2N9J4X9"/>
<evidence type="ECO:0000313" key="3">
    <source>
        <dbReference type="EMBL" id="SPD32527.1"/>
    </source>
</evidence>
<dbReference type="EMBL" id="OIVN01006408">
    <property type="protein sequence ID" value="SPD32527.1"/>
    <property type="molecule type" value="Genomic_DNA"/>
</dbReference>
<name>A0A2N9J4X9_FAGSY</name>